<reference evidence="2 3" key="1">
    <citation type="submission" date="2020-04" db="EMBL/GenBank/DDBJ databases">
        <title>Perkinsus chesapeaki whole genome sequence.</title>
        <authorList>
            <person name="Bogema D.R."/>
        </authorList>
    </citation>
    <scope>NUCLEOTIDE SEQUENCE [LARGE SCALE GENOMIC DNA]</scope>
    <source>
        <strain evidence="2">ATCC PRA-425</strain>
    </source>
</reference>
<evidence type="ECO:0000256" key="1">
    <source>
        <dbReference type="SAM" id="MobiDB-lite"/>
    </source>
</evidence>
<protein>
    <submittedName>
        <fullName evidence="2">Uncharacterized protein</fullName>
    </submittedName>
</protein>
<dbReference type="AlphaFoldDB" id="A0A7J6KTC2"/>
<keyword evidence="3" id="KW-1185">Reference proteome</keyword>
<accession>A0A7J6KTC2</accession>
<organism evidence="2 3">
    <name type="scientific">Perkinsus chesapeaki</name>
    <name type="common">Clam parasite</name>
    <name type="synonym">Perkinsus andrewsi</name>
    <dbReference type="NCBI Taxonomy" id="330153"/>
    <lineage>
        <taxon>Eukaryota</taxon>
        <taxon>Sar</taxon>
        <taxon>Alveolata</taxon>
        <taxon>Perkinsozoa</taxon>
        <taxon>Perkinsea</taxon>
        <taxon>Perkinsida</taxon>
        <taxon>Perkinsidae</taxon>
        <taxon>Perkinsus</taxon>
    </lineage>
</organism>
<sequence>MWSSSSTWSSSWGSDDASATDDSTGTAFQGATKTVVEERCKTDPNSGETRCEKIRRLFRQTRPGGPMEEVESTRTESNGPSDGSEKQWSSLFSAPENDGDSGALMNGQDSKPQRSPFAGWFDARKKYGDNIFTERDPNDQRDEFPVVDELGRPVGKAADSTRSAAPRHPSHHFMHTLHGHPDVPQETIVLEQTKPGIAEKIFLRIFGSMVDFMFRQLDSEWQSGEGIFANAMDFANDAVDAAAEKQYGPGCYEV</sequence>
<evidence type="ECO:0000313" key="2">
    <source>
        <dbReference type="EMBL" id="KAF4650428.1"/>
    </source>
</evidence>
<proteinExistence type="predicted"/>
<feature type="compositionally biased region" description="Low complexity" evidence="1">
    <location>
        <begin position="1"/>
        <end position="27"/>
    </location>
</feature>
<name>A0A7J6KTC2_PERCH</name>
<comment type="caution">
    <text evidence="2">The sequence shown here is derived from an EMBL/GenBank/DDBJ whole genome shotgun (WGS) entry which is preliminary data.</text>
</comment>
<feature type="compositionally biased region" description="Polar residues" evidence="1">
    <location>
        <begin position="75"/>
        <end position="92"/>
    </location>
</feature>
<dbReference type="EMBL" id="JAAPAO010001260">
    <property type="protein sequence ID" value="KAF4650428.1"/>
    <property type="molecule type" value="Genomic_DNA"/>
</dbReference>
<dbReference type="Proteomes" id="UP000591131">
    <property type="component" value="Unassembled WGS sequence"/>
</dbReference>
<dbReference type="OrthoDB" id="426265at2759"/>
<gene>
    <name evidence="2" type="ORF">FOL47_001166</name>
</gene>
<feature type="region of interest" description="Disordered" evidence="1">
    <location>
        <begin position="1"/>
        <end position="118"/>
    </location>
</feature>
<evidence type="ECO:0000313" key="3">
    <source>
        <dbReference type="Proteomes" id="UP000591131"/>
    </source>
</evidence>